<reference evidence="1" key="1">
    <citation type="submission" date="2012-02" db="EMBL/GenBank/DDBJ databases">
        <title>The complete genome of Frateuria aurantia DSM 6220.</title>
        <authorList>
            <consortium name="US DOE Joint Genome Institute (JGI-PGF)"/>
            <person name="Lucas S."/>
            <person name="Copeland A."/>
            <person name="Lapidus A."/>
            <person name="Glavina del Rio T."/>
            <person name="Dalin E."/>
            <person name="Tice H."/>
            <person name="Bruce D."/>
            <person name="Goodwin L."/>
            <person name="Pitluck S."/>
            <person name="Peters L."/>
            <person name="Ovchinnikova G."/>
            <person name="Teshima H."/>
            <person name="Kyrpides N."/>
            <person name="Mavromatis K."/>
            <person name="Ivanova N."/>
            <person name="Brettin T."/>
            <person name="Detter J.C."/>
            <person name="Han C."/>
            <person name="Larimer F."/>
            <person name="Land M."/>
            <person name="Hauser L."/>
            <person name="Markowitz V."/>
            <person name="Cheng J.-F."/>
            <person name="Hugenholtz P."/>
            <person name="Woyke T."/>
            <person name="Wu D."/>
            <person name="Brambilla E."/>
            <person name="Klenk H.-P."/>
            <person name="Eisen J.A."/>
        </authorList>
    </citation>
    <scope>NUCLEOTIDE SEQUENCE</scope>
    <source>
        <strain evidence="1">DSM 6220</strain>
    </source>
</reference>
<dbReference type="STRING" id="767434.Fraau_1648"/>
<gene>
    <name evidence="1" type="ordered locus">Fraau_1648</name>
</gene>
<dbReference type="HOGENOM" id="CLU_1833151_0_0_6"/>
<dbReference type="EMBL" id="CP003350">
    <property type="protein sequence ID" value="AFC86062.1"/>
    <property type="molecule type" value="Genomic_DNA"/>
</dbReference>
<protein>
    <recommendedName>
        <fullName evidence="3">Toxin CptA</fullName>
    </recommendedName>
</protein>
<name>H8KY68_FRAAD</name>
<dbReference type="KEGG" id="fau:Fraau_1648"/>
<proteinExistence type="predicted"/>
<accession>H8KY68</accession>
<dbReference type="InterPro" id="IPR009883">
    <property type="entry name" value="YgfX"/>
</dbReference>
<evidence type="ECO:0000313" key="1">
    <source>
        <dbReference type="EMBL" id="AFC86062.1"/>
    </source>
</evidence>
<dbReference type="OrthoDB" id="5955251at2"/>
<organism evidence="1 2">
    <name type="scientific">Frateuria aurantia (strain ATCC 33424 / DSM 6220 / KCTC 2777 / LMG 1558 / NBRC 3245 / NCIMB 13370)</name>
    <name type="common">Acetobacter aurantius</name>
    <dbReference type="NCBI Taxonomy" id="767434"/>
    <lineage>
        <taxon>Bacteria</taxon>
        <taxon>Pseudomonadati</taxon>
        <taxon>Pseudomonadota</taxon>
        <taxon>Gammaproteobacteria</taxon>
        <taxon>Lysobacterales</taxon>
        <taxon>Rhodanobacteraceae</taxon>
        <taxon>Frateuria</taxon>
    </lineage>
</organism>
<dbReference type="AlphaFoldDB" id="H8KY68"/>
<sequence>MPSAPIISFDFRPSRRIRRGGCLIAVVAAISPWLSGAPGWVSVLLDGMVFWRVVVGRRIPVAPMPVVWLADARWLLAAGHPDEAEWSLRRSWRLGSWLVVELQAPDRRCGLWLGPDNMRAATLRRLRARLALTRVEKAAHQHPLA</sequence>
<dbReference type="eggNOG" id="ENOG5032C3Y">
    <property type="taxonomic scope" value="Bacteria"/>
</dbReference>
<dbReference type="Proteomes" id="UP000005234">
    <property type="component" value="Chromosome"/>
</dbReference>
<dbReference type="Pfam" id="PF07254">
    <property type="entry name" value="Cpta_toxin"/>
    <property type="match status" value="1"/>
</dbReference>
<evidence type="ECO:0000313" key="2">
    <source>
        <dbReference type="Proteomes" id="UP000005234"/>
    </source>
</evidence>
<evidence type="ECO:0008006" key="3">
    <source>
        <dbReference type="Google" id="ProtNLM"/>
    </source>
</evidence>
<dbReference type="RefSeq" id="WP_014403067.1">
    <property type="nucleotide sequence ID" value="NC_017033.1"/>
</dbReference>
<keyword evidence="2" id="KW-1185">Reference proteome</keyword>